<dbReference type="InterPro" id="IPR039904">
    <property type="entry name" value="TRANK1"/>
</dbReference>
<feature type="non-terminal residue" evidence="2">
    <location>
        <position position="600"/>
    </location>
</feature>
<evidence type="ECO:0000256" key="1">
    <source>
        <dbReference type="SAM" id="MobiDB-lite"/>
    </source>
</evidence>
<dbReference type="Proteomes" id="UP001412239">
    <property type="component" value="Unassembled WGS sequence"/>
</dbReference>
<organism evidence="2 3">
    <name type="scientific">Tuber aestivum</name>
    <name type="common">summer truffle</name>
    <dbReference type="NCBI Taxonomy" id="59557"/>
    <lineage>
        <taxon>Eukaryota</taxon>
        <taxon>Fungi</taxon>
        <taxon>Dikarya</taxon>
        <taxon>Ascomycota</taxon>
        <taxon>Pezizomycotina</taxon>
        <taxon>Pezizomycetes</taxon>
        <taxon>Pezizales</taxon>
        <taxon>Tuberaceae</taxon>
        <taxon>Tuber</taxon>
    </lineage>
</organism>
<gene>
    <name evidence="2" type="ORF">GSTUAT00008367001</name>
</gene>
<evidence type="ECO:0000313" key="2">
    <source>
        <dbReference type="EMBL" id="CUS07538.1"/>
    </source>
</evidence>
<accession>A0A292PLS3</accession>
<dbReference type="EMBL" id="LN891198">
    <property type="protein sequence ID" value="CUS07538.1"/>
    <property type="molecule type" value="Genomic_DNA"/>
</dbReference>
<feature type="region of interest" description="Disordered" evidence="1">
    <location>
        <begin position="222"/>
        <end position="241"/>
    </location>
</feature>
<keyword evidence="3" id="KW-1185">Reference proteome</keyword>
<protein>
    <recommendedName>
        <fullName evidence="4">UvrD-like helicase ATP-binding domain-containing protein</fullName>
    </recommendedName>
</protein>
<dbReference type="PANTHER" id="PTHR21529">
    <property type="entry name" value="MAMMARY TURMOR VIRUS RECEPTOR HOMOLOG 1, 2 MTVR1, 2"/>
    <property type="match status" value="1"/>
</dbReference>
<dbReference type="AlphaFoldDB" id="A0A292PLS3"/>
<reference evidence="2" key="1">
    <citation type="submission" date="2015-10" db="EMBL/GenBank/DDBJ databases">
        <authorList>
            <person name="Regsiter A."/>
            <person name="william w."/>
        </authorList>
    </citation>
    <scope>NUCLEOTIDE SEQUENCE</scope>
    <source>
        <strain evidence="2">Montdore</strain>
    </source>
</reference>
<evidence type="ECO:0000313" key="3">
    <source>
        <dbReference type="Proteomes" id="UP001412239"/>
    </source>
</evidence>
<feature type="non-terminal residue" evidence="2">
    <location>
        <position position="1"/>
    </location>
</feature>
<dbReference type="PANTHER" id="PTHR21529:SF4">
    <property type="entry name" value="TPR AND ANKYRIN REPEAT-CONTAINING PROTEIN 1"/>
    <property type="match status" value="1"/>
</dbReference>
<sequence>PGKHFPNLPIQTDSTERMDSSKAFLDFIFSDSPKDFKAAYASLYSKPYQIFDILLREERFTNFFSRTGVYGKNLANLLSQFPTSQKDDYRQSLLRENIKAFTLSLLAERFDDLESRGAAARIVISVVKLSDPGTLRQFGTRLGGLPEILGVIIAEGHIKSLDKTHKHRIEDLVSEPQARKQWAKVISELCSGCEVHGLGHRVASSVELASFIRTIPCGSCPSSSGLGRDTEGEPTRRRDHSFGSNMRANVFRSLLGDPLGPWKIILSQQAMENLGEAKTQGNFEKIRRKFSELASGDWAGKKILHRAKWNNSLSYRIPLFKAFYTTGAFILWQIDTAFDERFGEDYQVIKVWAVGNPHNLGPIGVQIHRAQQVYTKTRVEACGRDDLDGSREVRYPVRVGLDGEESGGMDVDVAVVDSDDLPQLAKFYSLTTTVLDNIASTTGKAAYPVDISREEASVVDHGLSPAFILGRSGTGKTTCLVYKLAGRYLLYSAESEARLRQVLLTRSKRLAGKLRVNAGGLIEAKLGERPRLADGNYDKKDDFDDNTKKQFLSLTDEDFPLVCTFDYLLRLIENSIRVQEKGRGYVKLDNSKSIRVIDFK</sequence>
<name>A0A292PLS3_9PEZI</name>
<evidence type="ECO:0008006" key="4">
    <source>
        <dbReference type="Google" id="ProtNLM"/>
    </source>
</evidence>
<proteinExistence type="predicted"/>